<sequence>MPESKNRKKDVFTPPPEKSTTKKARLGGGRWVAPVMVACFVLGLIWIVTFYIAGKQIPVMSDLNNWNILIGMGLIAVGFVVSTQWK</sequence>
<evidence type="ECO:0000256" key="6">
    <source>
        <dbReference type="ARBA" id="ARBA00023306"/>
    </source>
</evidence>
<evidence type="ECO:0000313" key="9">
    <source>
        <dbReference type="EMBL" id="MFC3766949.1"/>
    </source>
</evidence>
<keyword evidence="5 7" id="KW-0472">Membrane</keyword>
<feature type="transmembrane region" description="Helical" evidence="7">
    <location>
        <begin position="66"/>
        <end position="85"/>
    </location>
</feature>
<dbReference type="HAMAP" id="MF_00631">
    <property type="entry name" value="CrgA"/>
    <property type="match status" value="1"/>
</dbReference>
<evidence type="ECO:0000256" key="7">
    <source>
        <dbReference type="HAMAP-Rule" id="MF_00631"/>
    </source>
</evidence>
<evidence type="ECO:0000256" key="4">
    <source>
        <dbReference type="ARBA" id="ARBA00022989"/>
    </source>
</evidence>
<comment type="caution">
    <text evidence="9">The sequence shown here is derived from an EMBL/GenBank/DDBJ whole genome shotgun (WGS) entry which is preliminary data.</text>
</comment>
<dbReference type="EMBL" id="JBHRZH010000062">
    <property type="protein sequence ID" value="MFC3766949.1"/>
    <property type="molecule type" value="Genomic_DNA"/>
</dbReference>
<reference evidence="10" key="1">
    <citation type="journal article" date="2019" name="Int. J. Syst. Evol. Microbiol.">
        <title>The Global Catalogue of Microorganisms (GCM) 10K type strain sequencing project: providing services to taxonomists for standard genome sequencing and annotation.</title>
        <authorList>
            <consortium name="The Broad Institute Genomics Platform"/>
            <consortium name="The Broad Institute Genome Sequencing Center for Infectious Disease"/>
            <person name="Wu L."/>
            <person name="Ma J."/>
        </authorList>
    </citation>
    <scope>NUCLEOTIDE SEQUENCE [LARGE SCALE GENOMIC DNA]</scope>
    <source>
        <strain evidence="10">CGMCC 4.7241</strain>
    </source>
</reference>
<evidence type="ECO:0000313" key="10">
    <source>
        <dbReference type="Proteomes" id="UP001595699"/>
    </source>
</evidence>
<dbReference type="InterPro" id="IPR009619">
    <property type="entry name" value="CrgA"/>
</dbReference>
<comment type="similarity">
    <text evidence="7">Belongs to the CrgA family.</text>
</comment>
<keyword evidence="4 7" id="KW-1133">Transmembrane helix</keyword>
<evidence type="ECO:0000256" key="5">
    <source>
        <dbReference type="ARBA" id="ARBA00023136"/>
    </source>
</evidence>
<accession>A0ABV7YRX8</accession>
<keyword evidence="3 7" id="KW-0812">Transmembrane</keyword>
<dbReference type="RefSeq" id="WP_205115864.1">
    <property type="nucleotide sequence ID" value="NZ_JAFBCM010000001.1"/>
</dbReference>
<dbReference type="NCBIfam" id="NF002595">
    <property type="entry name" value="PRK02251.2-1"/>
    <property type="match status" value="1"/>
</dbReference>
<evidence type="ECO:0000256" key="2">
    <source>
        <dbReference type="ARBA" id="ARBA00022618"/>
    </source>
</evidence>
<evidence type="ECO:0000256" key="1">
    <source>
        <dbReference type="ARBA" id="ARBA00022475"/>
    </source>
</evidence>
<proteinExistence type="inferred from homology"/>
<evidence type="ECO:0000256" key="3">
    <source>
        <dbReference type="ARBA" id="ARBA00022692"/>
    </source>
</evidence>
<name>A0ABV7YRX8_9ACTN</name>
<gene>
    <name evidence="7 9" type="primary">crgA</name>
    <name evidence="9" type="ORF">ACFOUW_39405</name>
</gene>
<feature type="transmembrane region" description="Helical" evidence="7">
    <location>
        <begin position="31"/>
        <end position="54"/>
    </location>
</feature>
<evidence type="ECO:0000256" key="8">
    <source>
        <dbReference type="SAM" id="MobiDB-lite"/>
    </source>
</evidence>
<keyword evidence="2 7" id="KW-0132">Cell division</keyword>
<keyword evidence="10" id="KW-1185">Reference proteome</keyword>
<comment type="subcellular location">
    <subcellularLocation>
        <location evidence="7">Cell membrane</location>
        <topology evidence="7">Multi-pass membrane protein</topology>
    </subcellularLocation>
</comment>
<keyword evidence="1 7" id="KW-1003">Cell membrane</keyword>
<dbReference type="Pfam" id="PF06781">
    <property type="entry name" value="CrgA"/>
    <property type="match status" value="1"/>
</dbReference>
<protein>
    <recommendedName>
        <fullName evidence="7">Cell division protein CrgA</fullName>
    </recommendedName>
</protein>
<comment type="function">
    <text evidence="7">Involved in cell division.</text>
</comment>
<dbReference type="GO" id="GO:0051301">
    <property type="term" value="P:cell division"/>
    <property type="evidence" value="ECO:0007669"/>
    <property type="project" value="UniProtKB-KW"/>
</dbReference>
<keyword evidence="6 7" id="KW-0131">Cell cycle</keyword>
<organism evidence="9 10">
    <name type="scientific">Tenggerimyces flavus</name>
    <dbReference type="NCBI Taxonomy" id="1708749"/>
    <lineage>
        <taxon>Bacteria</taxon>
        <taxon>Bacillati</taxon>
        <taxon>Actinomycetota</taxon>
        <taxon>Actinomycetes</taxon>
        <taxon>Propionibacteriales</taxon>
        <taxon>Nocardioidaceae</taxon>
        <taxon>Tenggerimyces</taxon>
    </lineage>
</organism>
<feature type="region of interest" description="Disordered" evidence="8">
    <location>
        <begin position="1"/>
        <end position="23"/>
    </location>
</feature>
<dbReference type="Proteomes" id="UP001595699">
    <property type="component" value="Unassembled WGS sequence"/>
</dbReference>